<keyword evidence="2" id="KW-1185">Reference proteome</keyword>
<dbReference type="InterPro" id="IPR011101">
    <property type="entry name" value="DUF5131"/>
</dbReference>
<reference evidence="1 2" key="1">
    <citation type="submission" date="2016-03" db="EMBL/GenBank/DDBJ databases">
        <title>Complete genome sequence of a novel chlorpyrifos degrading bacterium, Cupriavidus nantongensis sp. X1.</title>
        <authorList>
            <person name="Fang L."/>
        </authorList>
    </citation>
    <scope>NUCLEOTIDE SEQUENCE [LARGE SCALE GENOMIC DNA]</scope>
    <source>
        <strain evidence="1 2">X1</strain>
    </source>
</reference>
<proteinExistence type="predicted"/>
<sequence length="393" mass="44292">MAENSTIEWTDHTFNPFIGCTKVGPGCDNCYAEHLMDKRMHKVVWGPHGERVRTSAANWRKPLAWNARHESFFAEHGRRQRVFCASLADVFDNAVSVQWRYDLLRLIMDTPNLDWLLLTKRIGNAEPMLEQSMRALTHGREGWRDNYLPNVWLGATIVNQAEADRDIPKLVEIPARVRFLSMEPLLGPVDIAKWLEPWTCSDCAYHGSENDSGACMCADCGIEAQYDESIGSARCAQCSKDDGTSDDVGDTCPKCASVRGWGRDYGFKFDSEKKLLDWIIVGGESGLGARPMHPDWARSLRDQCAAAGVPLLFKQWGEYLPWTHFNVAKIDDPPEQTRFGTMEWQDDHWEHVGYPTWADSADGVIDDLQCMGRVGKKAAGRLLDGVQHDGFPV</sequence>
<dbReference type="Pfam" id="PF07505">
    <property type="entry name" value="DUF5131"/>
    <property type="match status" value="1"/>
</dbReference>
<organism evidence="1 2">
    <name type="scientific">Cupriavidus nantongensis</name>
    <dbReference type="NCBI Taxonomy" id="1796606"/>
    <lineage>
        <taxon>Bacteria</taxon>
        <taxon>Pseudomonadati</taxon>
        <taxon>Pseudomonadota</taxon>
        <taxon>Betaproteobacteria</taxon>
        <taxon>Burkholderiales</taxon>
        <taxon>Burkholderiaceae</taxon>
        <taxon>Cupriavidus</taxon>
    </lineage>
</organism>
<dbReference type="OrthoDB" id="9787478at2"/>
<name>A0A142JHU6_9BURK</name>
<gene>
    <name evidence="1" type="ORF">A2G96_07880</name>
</gene>
<dbReference type="STRING" id="1796606.A2G96_07880"/>
<protein>
    <recommendedName>
        <fullName evidence="3">Phage Gp37Gp68</fullName>
    </recommendedName>
</protein>
<evidence type="ECO:0000313" key="1">
    <source>
        <dbReference type="EMBL" id="AMR77658.1"/>
    </source>
</evidence>
<accession>A0A142JHU6</accession>
<dbReference type="AlphaFoldDB" id="A0A142JHU6"/>
<dbReference type="RefSeq" id="WP_062798320.1">
    <property type="nucleotide sequence ID" value="NZ_CP014844.1"/>
</dbReference>
<dbReference type="KEGG" id="cnan:A2G96_07880"/>
<evidence type="ECO:0000313" key="2">
    <source>
        <dbReference type="Proteomes" id="UP000075238"/>
    </source>
</evidence>
<dbReference type="EMBL" id="CP014844">
    <property type="protein sequence ID" value="AMR77658.1"/>
    <property type="molecule type" value="Genomic_DNA"/>
</dbReference>
<dbReference type="Proteomes" id="UP000075238">
    <property type="component" value="Chromosome 1"/>
</dbReference>
<evidence type="ECO:0008006" key="3">
    <source>
        <dbReference type="Google" id="ProtNLM"/>
    </source>
</evidence>